<evidence type="ECO:0000256" key="4">
    <source>
        <dbReference type="ARBA" id="ARBA00022989"/>
    </source>
</evidence>
<evidence type="ECO:0000256" key="2">
    <source>
        <dbReference type="ARBA" id="ARBA00008335"/>
    </source>
</evidence>
<feature type="compositionally biased region" description="Polar residues" evidence="6">
    <location>
        <begin position="22"/>
        <end position="52"/>
    </location>
</feature>
<feature type="compositionally biased region" description="Basic and acidic residues" evidence="6">
    <location>
        <begin position="1"/>
        <end position="12"/>
    </location>
</feature>
<name>A0A9W9CYB2_9PEZI</name>
<feature type="transmembrane region" description="Helical" evidence="7">
    <location>
        <begin position="123"/>
        <end position="142"/>
    </location>
</feature>
<dbReference type="InterPro" id="IPR020846">
    <property type="entry name" value="MFS_dom"/>
</dbReference>
<feature type="transmembrane region" description="Helical" evidence="7">
    <location>
        <begin position="458"/>
        <end position="481"/>
    </location>
</feature>
<comment type="subcellular location">
    <subcellularLocation>
        <location evidence="1">Membrane</location>
        <topology evidence="1">Multi-pass membrane protein</topology>
    </subcellularLocation>
</comment>
<evidence type="ECO:0000256" key="7">
    <source>
        <dbReference type="SAM" id="Phobius"/>
    </source>
</evidence>
<dbReference type="PROSITE" id="PS50850">
    <property type="entry name" value="MFS"/>
    <property type="match status" value="1"/>
</dbReference>
<dbReference type="EMBL" id="JAPEVB010000003">
    <property type="protein sequence ID" value="KAJ4392135.1"/>
    <property type="molecule type" value="Genomic_DNA"/>
</dbReference>
<evidence type="ECO:0000256" key="1">
    <source>
        <dbReference type="ARBA" id="ARBA00004141"/>
    </source>
</evidence>
<dbReference type="CDD" id="cd17323">
    <property type="entry name" value="MFS_Tpo1_MDR_like"/>
    <property type="match status" value="1"/>
</dbReference>
<organism evidence="9 10">
    <name type="scientific">Gnomoniopsis smithogilvyi</name>
    <dbReference type="NCBI Taxonomy" id="1191159"/>
    <lineage>
        <taxon>Eukaryota</taxon>
        <taxon>Fungi</taxon>
        <taxon>Dikarya</taxon>
        <taxon>Ascomycota</taxon>
        <taxon>Pezizomycotina</taxon>
        <taxon>Sordariomycetes</taxon>
        <taxon>Sordariomycetidae</taxon>
        <taxon>Diaporthales</taxon>
        <taxon>Gnomoniaceae</taxon>
        <taxon>Gnomoniopsis</taxon>
    </lineage>
</organism>
<evidence type="ECO:0000256" key="6">
    <source>
        <dbReference type="SAM" id="MobiDB-lite"/>
    </source>
</evidence>
<reference evidence="9" key="1">
    <citation type="submission" date="2022-10" db="EMBL/GenBank/DDBJ databases">
        <title>Tapping the CABI collections for fungal endophytes: first genome assemblies for Collariella, Neodidymelliopsis, Ascochyta clinopodiicola, Didymella pomorum, Didymosphaeria variabile, Neocosmospora piperis and Neocucurbitaria cava.</title>
        <authorList>
            <person name="Hill R."/>
        </authorList>
    </citation>
    <scope>NUCLEOTIDE SEQUENCE</scope>
    <source>
        <strain evidence="9">IMI 355082</strain>
    </source>
</reference>
<feature type="transmembrane region" description="Helical" evidence="7">
    <location>
        <begin position="149"/>
        <end position="170"/>
    </location>
</feature>
<comment type="similarity">
    <text evidence="2">Belongs to the major facilitator superfamily.</text>
</comment>
<feature type="transmembrane region" description="Helical" evidence="7">
    <location>
        <begin position="487"/>
        <end position="507"/>
    </location>
</feature>
<feature type="transmembrane region" description="Helical" evidence="7">
    <location>
        <begin position="308"/>
        <end position="330"/>
    </location>
</feature>
<evidence type="ECO:0000256" key="3">
    <source>
        <dbReference type="ARBA" id="ARBA00022692"/>
    </source>
</evidence>
<protein>
    <recommendedName>
        <fullName evidence="8">Major facilitator superfamily (MFS) profile domain-containing protein</fullName>
    </recommendedName>
</protein>
<accession>A0A9W9CYB2</accession>
<dbReference type="Pfam" id="PF07690">
    <property type="entry name" value="MFS_1"/>
    <property type="match status" value="1"/>
</dbReference>
<feature type="transmembrane region" description="Helical" evidence="7">
    <location>
        <begin position="207"/>
        <end position="227"/>
    </location>
</feature>
<keyword evidence="3 7" id="KW-0812">Transmembrane</keyword>
<gene>
    <name evidence="9" type="ORF">N0V93_005758</name>
</gene>
<evidence type="ECO:0000256" key="5">
    <source>
        <dbReference type="ARBA" id="ARBA00023136"/>
    </source>
</evidence>
<dbReference type="OrthoDB" id="5296287at2759"/>
<feature type="domain" description="Major facilitator superfamily (MFS) profile" evidence="8">
    <location>
        <begin position="84"/>
        <end position="516"/>
    </location>
</feature>
<dbReference type="AlphaFoldDB" id="A0A9W9CYB2"/>
<keyword evidence="10" id="KW-1185">Reference proteome</keyword>
<feature type="transmembrane region" description="Helical" evidence="7">
    <location>
        <begin position="84"/>
        <end position="103"/>
    </location>
</feature>
<feature type="transmembrane region" description="Helical" evidence="7">
    <location>
        <begin position="394"/>
        <end position="413"/>
    </location>
</feature>
<proteinExistence type="inferred from homology"/>
<dbReference type="GO" id="GO:0016020">
    <property type="term" value="C:membrane"/>
    <property type="evidence" value="ECO:0007669"/>
    <property type="project" value="UniProtKB-SubCell"/>
</dbReference>
<dbReference type="InterPro" id="IPR011701">
    <property type="entry name" value="MFS"/>
</dbReference>
<dbReference type="SUPFAM" id="SSF103473">
    <property type="entry name" value="MFS general substrate transporter"/>
    <property type="match status" value="1"/>
</dbReference>
<dbReference type="FunFam" id="1.20.1250.20:FF:000011">
    <property type="entry name" value="MFS multidrug transporter, putative"/>
    <property type="match status" value="1"/>
</dbReference>
<feature type="transmembrane region" description="Helical" evidence="7">
    <location>
        <begin position="239"/>
        <end position="259"/>
    </location>
</feature>
<feature type="region of interest" description="Disordered" evidence="6">
    <location>
        <begin position="1"/>
        <end position="58"/>
    </location>
</feature>
<feature type="transmembrane region" description="Helical" evidence="7">
    <location>
        <begin position="419"/>
        <end position="446"/>
    </location>
</feature>
<sequence>MSIKPEAGDKLELSAMEDGTLSRPSPQSIDQEQSLVFSQDASVAQTQGQSTTHSDDDATTVIGWDGDDDPANPYNWPAWRTNSYAGLLSFLAFLIPLASSIIAPAVPAIMKEFGSNNLTLESLVVSIYVLGLGLGPMIFAPLSEIYGRIIIYHSCNACFIAFHVACALAPNLGSLIAFRFLAGFFGSCPTTNGGASIADMVRQERRGAFMGAFAVGPILGPVVGPVAGGFLSTAEGWRWVFWLVTIVAGVVSLVFLLLAEETYAPVLLERKVNRVRKDTGNPHLHHVLDKGLSPRELMRLSIVRPLKLLFLSPIGAICALYMAVVYGYLYLMFSSITEVFTETYGFSSNIAGLAFLGIGVGSVIGIAIITLTSDRQLQAHMKKENGVAHPESRIQILPVGGVLLPAGLFLYGWTAEYKVHWIVPIIGMGLIGIGNIIIFMSIVMYLVDTFTIYAASALAANTLFRSFGGAFLPLAGLKLFATLGVGWGNSLLGFIAIGMLPVPLLFLKYGAYLRHRYEIKNL</sequence>
<keyword evidence="5 7" id="KW-0472">Membrane</keyword>
<evidence type="ECO:0000259" key="8">
    <source>
        <dbReference type="PROSITE" id="PS50850"/>
    </source>
</evidence>
<feature type="transmembrane region" description="Helical" evidence="7">
    <location>
        <begin position="350"/>
        <end position="373"/>
    </location>
</feature>
<feature type="transmembrane region" description="Helical" evidence="7">
    <location>
        <begin position="176"/>
        <end position="195"/>
    </location>
</feature>
<dbReference type="Proteomes" id="UP001140453">
    <property type="component" value="Unassembled WGS sequence"/>
</dbReference>
<evidence type="ECO:0000313" key="9">
    <source>
        <dbReference type="EMBL" id="KAJ4392135.1"/>
    </source>
</evidence>
<dbReference type="GO" id="GO:0022857">
    <property type="term" value="F:transmembrane transporter activity"/>
    <property type="evidence" value="ECO:0007669"/>
    <property type="project" value="InterPro"/>
</dbReference>
<keyword evidence="4 7" id="KW-1133">Transmembrane helix</keyword>
<dbReference type="Gene3D" id="1.20.1250.20">
    <property type="entry name" value="MFS general substrate transporter like domains"/>
    <property type="match status" value="1"/>
</dbReference>
<dbReference type="PANTHER" id="PTHR23502">
    <property type="entry name" value="MAJOR FACILITATOR SUPERFAMILY"/>
    <property type="match status" value="1"/>
</dbReference>
<evidence type="ECO:0000313" key="10">
    <source>
        <dbReference type="Proteomes" id="UP001140453"/>
    </source>
</evidence>
<dbReference type="PANTHER" id="PTHR23502:SF68">
    <property type="entry name" value="MULTIDRUG TRANSPORTER, PUTATIVE (AFU_ORTHOLOGUE AFUA_3G01120)-RELATED"/>
    <property type="match status" value="1"/>
</dbReference>
<dbReference type="InterPro" id="IPR036259">
    <property type="entry name" value="MFS_trans_sf"/>
</dbReference>
<comment type="caution">
    <text evidence="9">The sequence shown here is derived from an EMBL/GenBank/DDBJ whole genome shotgun (WGS) entry which is preliminary data.</text>
</comment>